<proteinExistence type="predicted"/>
<reference evidence="3" key="1">
    <citation type="journal article" date="2019" name="Int. J. Syst. Evol. Microbiol.">
        <title>The Global Catalogue of Microorganisms (GCM) 10K type strain sequencing project: providing services to taxonomists for standard genome sequencing and annotation.</title>
        <authorList>
            <consortium name="The Broad Institute Genomics Platform"/>
            <consortium name="The Broad Institute Genome Sequencing Center for Infectious Disease"/>
            <person name="Wu L."/>
            <person name="Ma J."/>
        </authorList>
    </citation>
    <scope>NUCLEOTIDE SEQUENCE [LARGE SCALE GENOMIC DNA]</scope>
    <source>
        <strain evidence="3">JCM 11136</strain>
    </source>
</reference>
<dbReference type="EMBL" id="BAAAHQ010000025">
    <property type="protein sequence ID" value="GAA0939505.1"/>
    <property type="molecule type" value="Genomic_DNA"/>
</dbReference>
<comment type="caution">
    <text evidence="2">The sequence shown here is derived from an EMBL/GenBank/DDBJ whole genome shotgun (WGS) entry which is preliminary data.</text>
</comment>
<name>A0ABP4APH2_9ACTN</name>
<protein>
    <submittedName>
        <fullName evidence="2">Uncharacterized protein</fullName>
    </submittedName>
</protein>
<evidence type="ECO:0000256" key="1">
    <source>
        <dbReference type="SAM" id="MobiDB-lite"/>
    </source>
</evidence>
<sequence length="216" mass="22767">MLIEEPDTDSADFDDCLGRLEVDADDIVSGPGVGPRPQVVAGPRLDALKPETRSTGPIRPAAGPHHLGLPAARVCERAHVAIRQTVRFVGHRQARPHPPAQRREVDLKAVPDGNTERLAIREAEAVDGAHPVQCGESGVRIATGPMGEGDSPDRGRRVQCDGARLPALKAQDACAAVLLRGQERQPSCQDLSSPGRSVGKIDLVALTAASTSDGRS</sequence>
<accession>A0ABP4APH2</accession>
<keyword evidence="3" id="KW-1185">Reference proteome</keyword>
<organism evidence="2 3">
    <name type="scientific">Nonomuraea longicatena</name>
    <dbReference type="NCBI Taxonomy" id="83682"/>
    <lineage>
        <taxon>Bacteria</taxon>
        <taxon>Bacillati</taxon>
        <taxon>Actinomycetota</taxon>
        <taxon>Actinomycetes</taxon>
        <taxon>Streptosporangiales</taxon>
        <taxon>Streptosporangiaceae</taxon>
        <taxon>Nonomuraea</taxon>
    </lineage>
</organism>
<gene>
    <name evidence="2" type="ORF">GCM10009560_50270</name>
</gene>
<evidence type="ECO:0000313" key="2">
    <source>
        <dbReference type="EMBL" id="GAA0939505.1"/>
    </source>
</evidence>
<feature type="region of interest" description="Disordered" evidence="1">
    <location>
        <begin position="135"/>
        <end position="155"/>
    </location>
</feature>
<evidence type="ECO:0000313" key="3">
    <source>
        <dbReference type="Proteomes" id="UP001501578"/>
    </source>
</evidence>
<dbReference type="Proteomes" id="UP001501578">
    <property type="component" value="Unassembled WGS sequence"/>
</dbReference>